<protein>
    <submittedName>
        <fullName evidence="2">DUF4154 domain-containing protein</fullName>
    </submittedName>
</protein>
<dbReference type="RefSeq" id="WP_160409372.1">
    <property type="nucleotide sequence ID" value="NZ_WSES01000004.1"/>
</dbReference>
<keyword evidence="3" id="KW-1185">Reference proteome</keyword>
<keyword evidence="1" id="KW-0732">Signal</keyword>
<feature type="signal peptide" evidence="1">
    <location>
        <begin position="1"/>
        <end position="23"/>
    </location>
</feature>
<proteinExistence type="predicted"/>
<comment type="caution">
    <text evidence="2">The sequence shown here is derived from an EMBL/GenBank/DDBJ whole genome shotgun (WGS) entry which is preliminary data.</text>
</comment>
<organism evidence="2 3">
    <name type="scientific">Massilia cellulosiltytica</name>
    <dbReference type="NCBI Taxonomy" id="2683234"/>
    <lineage>
        <taxon>Bacteria</taxon>
        <taxon>Pseudomonadati</taxon>
        <taxon>Pseudomonadota</taxon>
        <taxon>Betaproteobacteria</taxon>
        <taxon>Burkholderiales</taxon>
        <taxon>Oxalobacteraceae</taxon>
        <taxon>Telluria group</taxon>
        <taxon>Massilia</taxon>
    </lineage>
</organism>
<dbReference type="InterPro" id="IPR025293">
    <property type="entry name" value="YfiR/HmsC-like"/>
</dbReference>
<dbReference type="Proteomes" id="UP000443353">
    <property type="component" value="Unassembled WGS sequence"/>
</dbReference>
<evidence type="ECO:0000313" key="3">
    <source>
        <dbReference type="Proteomes" id="UP000443353"/>
    </source>
</evidence>
<dbReference type="AlphaFoldDB" id="A0A7X3G017"/>
<dbReference type="PROSITE" id="PS51257">
    <property type="entry name" value="PROKAR_LIPOPROTEIN"/>
    <property type="match status" value="1"/>
</dbReference>
<dbReference type="EMBL" id="WSES01000004">
    <property type="protein sequence ID" value="MVW61164.1"/>
    <property type="molecule type" value="Genomic_DNA"/>
</dbReference>
<evidence type="ECO:0000256" key="1">
    <source>
        <dbReference type="SAM" id="SignalP"/>
    </source>
</evidence>
<feature type="chain" id="PRO_5030877444" evidence="1">
    <location>
        <begin position="24"/>
        <end position="162"/>
    </location>
</feature>
<gene>
    <name evidence="2" type="ORF">GPY61_14620</name>
</gene>
<dbReference type="Pfam" id="PF13689">
    <property type="entry name" value="DUF4154"/>
    <property type="match status" value="1"/>
</dbReference>
<evidence type="ECO:0000313" key="2">
    <source>
        <dbReference type="EMBL" id="MVW61164.1"/>
    </source>
</evidence>
<reference evidence="2 3" key="1">
    <citation type="submission" date="2019-12" db="EMBL/GenBank/DDBJ databases">
        <authorList>
            <person name="Li C."/>
            <person name="Zhao J."/>
        </authorList>
    </citation>
    <scope>NUCLEOTIDE SEQUENCE [LARGE SCALE GENOMIC DNA]</scope>
    <source>
        <strain evidence="2 3">NEAU-DD11</strain>
    </source>
</reference>
<accession>A0A7X3G017</accession>
<sequence>MLRALSFLAIVAGLGLAAGACRAQVEGKDLKAAYIFNFAMFTTWPDAAGKGPLFVCASPDNPLWSALSALNGKPINGRPWTVTELAHPKAAHCDIAVLARSMERPALLSAGVLVVRDGAGGKAAITLVEDDEHIRFDIDTQEAAKSGLRFSSHLLRLARNVL</sequence>
<name>A0A7X3G017_9BURK</name>